<proteinExistence type="inferred from homology"/>
<evidence type="ECO:0000256" key="4">
    <source>
        <dbReference type="ARBA" id="ARBA00022827"/>
    </source>
</evidence>
<dbReference type="SUPFAM" id="SSF56176">
    <property type="entry name" value="FAD-binding/transporter-associated domain-like"/>
    <property type="match status" value="1"/>
</dbReference>
<dbReference type="Gene3D" id="3.30.465.10">
    <property type="match status" value="1"/>
</dbReference>
<sequence length="434" mass="45155">MTKNLRDVVKGRVLLPGDEEFEQARKPWNLAVDQPVAAVVEAADADDVAALVRQAKKDGLTIAAQPSGHGATGDTGGAILLRTAALDAVEIRPEERLARVGAGARWGQVQAAAGEHGLTGLAGSMPLVSVTGYTLGGGLSWFSRKYGYAAERVRAFDVVDADGVARRVSADSDPDLFFALRGGGGDFALVTAVEFELFPEPQLYGGTITWPGHLAPEVFAAFREITAAAPRELSLWAARVQFPGAPPMVGISAAYLGSADEGRDLLAGLDAIGGALSDSRGALATADLGVITNEPTDPSPGASRGELLTELDDKATAILLAEPIDPLIAVQVRHLGGALADPATAASGTVAEPYLVYMLGLAITPEMAQGARDKQARLAEALGGYVSGRKPYTFLSPADTAAAAFPAQTLDRLREIKRARDPQGVFRANFPVLG</sequence>
<reference evidence="7 8" key="1">
    <citation type="submission" date="2024-10" db="EMBL/GenBank/DDBJ databases">
        <title>The Natural Products Discovery Center: Release of the First 8490 Sequenced Strains for Exploring Actinobacteria Biosynthetic Diversity.</title>
        <authorList>
            <person name="Kalkreuter E."/>
            <person name="Kautsar S.A."/>
            <person name="Yang D."/>
            <person name="Bader C.D."/>
            <person name="Teijaro C.N."/>
            <person name="Fluegel L."/>
            <person name="Davis C.M."/>
            <person name="Simpson J.R."/>
            <person name="Lauterbach L."/>
            <person name="Steele A.D."/>
            <person name="Gui C."/>
            <person name="Meng S."/>
            <person name="Li G."/>
            <person name="Viehrig K."/>
            <person name="Ye F."/>
            <person name="Su P."/>
            <person name="Kiefer A.F."/>
            <person name="Nichols A."/>
            <person name="Cepeda A.J."/>
            <person name="Yan W."/>
            <person name="Fan B."/>
            <person name="Jiang Y."/>
            <person name="Adhikari A."/>
            <person name="Zheng C.-J."/>
            <person name="Schuster L."/>
            <person name="Cowan T.M."/>
            <person name="Smanski M.J."/>
            <person name="Chevrette M.G."/>
            <person name="De Carvalho L.P.S."/>
            <person name="Shen B."/>
        </authorList>
    </citation>
    <scope>NUCLEOTIDE SEQUENCE [LARGE SCALE GENOMIC DNA]</scope>
    <source>
        <strain evidence="7 8">NPDC050545</strain>
    </source>
</reference>
<protein>
    <submittedName>
        <fullName evidence="7">FAD-binding oxidoreductase</fullName>
    </submittedName>
</protein>
<dbReference type="Gene3D" id="3.30.43.10">
    <property type="entry name" value="Uridine Diphospho-n-acetylenolpyruvylglucosamine Reductase, domain 2"/>
    <property type="match status" value="1"/>
</dbReference>
<dbReference type="PANTHER" id="PTHR42973">
    <property type="entry name" value="BINDING OXIDOREDUCTASE, PUTATIVE (AFU_ORTHOLOGUE AFUA_1G17690)-RELATED"/>
    <property type="match status" value="1"/>
</dbReference>
<dbReference type="InterPro" id="IPR006094">
    <property type="entry name" value="Oxid_FAD_bind_N"/>
</dbReference>
<accession>A0ABW7YVX2</accession>
<keyword evidence="3" id="KW-0285">Flavoprotein</keyword>
<dbReference type="Proteomes" id="UP001612741">
    <property type="component" value="Unassembled WGS sequence"/>
</dbReference>
<evidence type="ECO:0000256" key="5">
    <source>
        <dbReference type="ARBA" id="ARBA00023002"/>
    </source>
</evidence>
<comment type="cofactor">
    <cofactor evidence="1">
        <name>FAD</name>
        <dbReference type="ChEBI" id="CHEBI:57692"/>
    </cofactor>
</comment>
<dbReference type="InterPro" id="IPR016166">
    <property type="entry name" value="FAD-bd_PCMH"/>
</dbReference>
<keyword evidence="4" id="KW-0274">FAD</keyword>
<gene>
    <name evidence="7" type="ORF">ACIBG2_22045</name>
</gene>
<dbReference type="PROSITE" id="PS51387">
    <property type="entry name" value="FAD_PCMH"/>
    <property type="match status" value="1"/>
</dbReference>
<organism evidence="7 8">
    <name type="scientific">Nonomuraea typhae</name>
    <dbReference type="NCBI Taxonomy" id="2603600"/>
    <lineage>
        <taxon>Bacteria</taxon>
        <taxon>Bacillati</taxon>
        <taxon>Actinomycetota</taxon>
        <taxon>Actinomycetes</taxon>
        <taxon>Streptosporangiales</taxon>
        <taxon>Streptosporangiaceae</taxon>
        <taxon>Nonomuraea</taxon>
    </lineage>
</organism>
<comment type="similarity">
    <text evidence="2">Belongs to the oxygen-dependent FAD-linked oxidoreductase family.</text>
</comment>
<evidence type="ECO:0000313" key="7">
    <source>
        <dbReference type="EMBL" id="MFI6500082.1"/>
    </source>
</evidence>
<keyword evidence="5" id="KW-0560">Oxidoreductase</keyword>
<evidence type="ECO:0000256" key="1">
    <source>
        <dbReference type="ARBA" id="ARBA00001974"/>
    </source>
</evidence>
<dbReference type="EMBL" id="JBITGY010000005">
    <property type="protein sequence ID" value="MFI6500082.1"/>
    <property type="molecule type" value="Genomic_DNA"/>
</dbReference>
<dbReference type="Pfam" id="PF01565">
    <property type="entry name" value="FAD_binding_4"/>
    <property type="match status" value="1"/>
</dbReference>
<evidence type="ECO:0000256" key="2">
    <source>
        <dbReference type="ARBA" id="ARBA00005466"/>
    </source>
</evidence>
<keyword evidence="8" id="KW-1185">Reference proteome</keyword>
<dbReference type="Gene3D" id="3.40.462.20">
    <property type="match status" value="1"/>
</dbReference>
<dbReference type="InterPro" id="IPR050416">
    <property type="entry name" value="FAD-linked_Oxidoreductase"/>
</dbReference>
<evidence type="ECO:0000256" key="3">
    <source>
        <dbReference type="ARBA" id="ARBA00022630"/>
    </source>
</evidence>
<evidence type="ECO:0000313" key="8">
    <source>
        <dbReference type="Proteomes" id="UP001612741"/>
    </source>
</evidence>
<evidence type="ECO:0000259" key="6">
    <source>
        <dbReference type="PROSITE" id="PS51387"/>
    </source>
</evidence>
<name>A0ABW7YVX2_9ACTN</name>
<dbReference type="InterPro" id="IPR036318">
    <property type="entry name" value="FAD-bd_PCMH-like_sf"/>
</dbReference>
<comment type="caution">
    <text evidence="7">The sequence shown here is derived from an EMBL/GenBank/DDBJ whole genome shotgun (WGS) entry which is preliminary data.</text>
</comment>
<dbReference type="InterPro" id="IPR016167">
    <property type="entry name" value="FAD-bd_PCMH_sub1"/>
</dbReference>
<feature type="domain" description="FAD-binding PCMH-type" evidence="6">
    <location>
        <begin position="32"/>
        <end position="200"/>
    </location>
</feature>
<dbReference type="InterPro" id="IPR016169">
    <property type="entry name" value="FAD-bd_PCMH_sub2"/>
</dbReference>
<dbReference type="PANTHER" id="PTHR42973:SF39">
    <property type="entry name" value="FAD-BINDING PCMH-TYPE DOMAIN-CONTAINING PROTEIN"/>
    <property type="match status" value="1"/>
</dbReference>
<dbReference type="RefSeq" id="WP_397083755.1">
    <property type="nucleotide sequence ID" value="NZ_JBITGY010000005.1"/>
</dbReference>